<comment type="caution">
    <text evidence="4">The sequence shown here is derived from an EMBL/GenBank/DDBJ whole genome shotgun (WGS) entry which is preliminary data.</text>
</comment>
<evidence type="ECO:0000256" key="1">
    <source>
        <dbReference type="SAM" id="MobiDB-lite"/>
    </source>
</evidence>
<proteinExistence type="predicted"/>
<dbReference type="EMBL" id="PNBA02000003">
    <property type="protein sequence ID" value="KAG6429414.1"/>
    <property type="molecule type" value="Genomic_DNA"/>
</dbReference>
<feature type="domain" description="ATPase family AAA" evidence="3">
    <location>
        <begin position="52"/>
        <end position="116"/>
    </location>
</feature>
<feature type="compositionally biased region" description="Polar residues" evidence="1">
    <location>
        <begin position="59"/>
        <end position="69"/>
    </location>
</feature>
<dbReference type="AlphaFoldDB" id="A0A8X8YDF8"/>
<feature type="region of interest" description="Disordered" evidence="1">
    <location>
        <begin position="27"/>
        <end position="73"/>
    </location>
</feature>
<organism evidence="4">
    <name type="scientific">Salvia splendens</name>
    <name type="common">Scarlet sage</name>
    <dbReference type="NCBI Taxonomy" id="180675"/>
    <lineage>
        <taxon>Eukaryota</taxon>
        <taxon>Viridiplantae</taxon>
        <taxon>Streptophyta</taxon>
        <taxon>Embryophyta</taxon>
        <taxon>Tracheophyta</taxon>
        <taxon>Spermatophyta</taxon>
        <taxon>Magnoliopsida</taxon>
        <taxon>eudicotyledons</taxon>
        <taxon>Gunneridae</taxon>
        <taxon>Pentapetalae</taxon>
        <taxon>asterids</taxon>
        <taxon>lamiids</taxon>
        <taxon>Lamiales</taxon>
        <taxon>Lamiaceae</taxon>
        <taxon>Nepetoideae</taxon>
        <taxon>Mentheae</taxon>
        <taxon>Salviinae</taxon>
        <taxon>Salvia</taxon>
        <taxon>Salvia subgen. Calosphace</taxon>
        <taxon>core Calosphace</taxon>
    </lineage>
</organism>
<gene>
    <name evidence="4" type="ORF">SASPL_107465</name>
</gene>
<sequence length="130" mass="14165">MAKNCASWILAALTYAAFGVDEAHADGRPSFLPFSNSPSAAESEAPEPAKPPADEPQRVRNNNPRTTSAGFDPEAFERGADALKEEFEFMKKREETKQQELSSKATGFKTIKAQAALFASSKKLTLFIPI</sequence>
<dbReference type="Pfam" id="PF12037">
    <property type="entry name" value="ATAD3_N"/>
    <property type="match status" value="1"/>
</dbReference>
<keyword evidence="5" id="KW-1185">Reference proteome</keyword>
<feature type="compositionally biased region" description="Low complexity" evidence="1">
    <location>
        <begin position="33"/>
        <end position="43"/>
    </location>
</feature>
<evidence type="ECO:0000259" key="3">
    <source>
        <dbReference type="Pfam" id="PF12037"/>
    </source>
</evidence>
<reference evidence="4" key="2">
    <citation type="submission" date="2020-08" db="EMBL/GenBank/DDBJ databases">
        <title>Plant Genome Project.</title>
        <authorList>
            <person name="Zhang R.-G."/>
        </authorList>
    </citation>
    <scope>NUCLEOTIDE SEQUENCE</scope>
    <source>
        <strain evidence="4">Huo1</strain>
        <tissue evidence="4">Leaf</tissue>
    </source>
</reference>
<dbReference type="InterPro" id="IPR021911">
    <property type="entry name" value="ATAD3_N"/>
</dbReference>
<protein>
    <recommendedName>
        <fullName evidence="3">ATPase family AAA domain-containing protein</fullName>
    </recommendedName>
</protein>
<evidence type="ECO:0000313" key="5">
    <source>
        <dbReference type="Proteomes" id="UP000298416"/>
    </source>
</evidence>
<accession>A0A8X8YDF8</accession>
<keyword evidence="2" id="KW-0732">Signal</keyword>
<feature type="signal peptide" evidence="2">
    <location>
        <begin position="1"/>
        <end position="25"/>
    </location>
</feature>
<dbReference type="Proteomes" id="UP000298416">
    <property type="component" value="Unassembled WGS sequence"/>
</dbReference>
<reference evidence="4" key="1">
    <citation type="submission" date="2018-01" db="EMBL/GenBank/DDBJ databases">
        <authorList>
            <person name="Mao J.F."/>
        </authorList>
    </citation>
    <scope>NUCLEOTIDE SEQUENCE</scope>
    <source>
        <strain evidence="4">Huo1</strain>
        <tissue evidence="4">Leaf</tissue>
    </source>
</reference>
<evidence type="ECO:0000256" key="2">
    <source>
        <dbReference type="SAM" id="SignalP"/>
    </source>
</evidence>
<feature type="chain" id="PRO_5036445604" description="ATPase family AAA domain-containing protein" evidence="2">
    <location>
        <begin position="26"/>
        <end position="130"/>
    </location>
</feature>
<name>A0A8X8YDF8_SALSN</name>
<evidence type="ECO:0000313" key="4">
    <source>
        <dbReference type="EMBL" id="KAG6429414.1"/>
    </source>
</evidence>